<dbReference type="FunFam" id="2.60.40.60:FF:000405">
    <property type="entry name" value="Si:ch211-186j3.6"/>
    <property type="match status" value="1"/>
</dbReference>
<dbReference type="GO" id="GO:0005509">
    <property type="term" value="F:calcium ion binding"/>
    <property type="evidence" value="ECO:0007669"/>
    <property type="project" value="UniProtKB-UniRule"/>
</dbReference>
<feature type="domain" description="Cadherin" evidence="7">
    <location>
        <begin position="257"/>
        <end position="356"/>
    </location>
</feature>
<dbReference type="InterPro" id="IPR002126">
    <property type="entry name" value="Cadherin-like_dom"/>
</dbReference>
<evidence type="ECO:0000256" key="2">
    <source>
        <dbReference type="ARBA" id="ARBA00022737"/>
    </source>
</evidence>
<keyword evidence="3 5" id="KW-0106">Calcium</keyword>
<dbReference type="PROSITE" id="PS00232">
    <property type="entry name" value="CADHERIN_1"/>
    <property type="match status" value="1"/>
</dbReference>
<dbReference type="FunFam" id="2.60.40.60:FF:000232">
    <property type="entry name" value="Neural-cadherin"/>
    <property type="match status" value="1"/>
</dbReference>
<dbReference type="PROSITE" id="PS50268">
    <property type="entry name" value="CADHERIN_2"/>
    <property type="match status" value="5"/>
</dbReference>
<dbReference type="AlphaFoldDB" id="A0ABD2H7D9"/>
<feature type="chain" id="PRO_5044835963" description="Cadherin domain-containing protein" evidence="6">
    <location>
        <begin position="17"/>
        <end position="664"/>
    </location>
</feature>
<name>A0ABD2H7D9_PAGBO</name>
<dbReference type="FunFam" id="2.60.40.60:FF:000404">
    <property type="entry name" value="Si:ch211-186j3.6"/>
    <property type="match status" value="1"/>
</dbReference>
<comment type="subcellular location">
    <subcellularLocation>
        <location evidence="1">Membrane</location>
    </subcellularLocation>
</comment>
<dbReference type="FunFam" id="2.60.40.60:FF:000677">
    <property type="entry name" value="Uncharacterized protein"/>
    <property type="match status" value="1"/>
</dbReference>
<keyword evidence="6" id="KW-0732">Signal</keyword>
<reference evidence="8 9" key="1">
    <citation type="journal article" date="2022" name="G3 (Bethesda)">
        <title>Evaluating Illumina-, Nanopore-, and PacBio-based genome assembly strategies with the bald notothen, Trematomus borchgrevinki.</title>
        <authorList>
            <person name="Rayamajhi N."/>
            <person name="Cheng C.C."/>
            <person name="Catchen J.M."/>
        </authorList>
    </citation>
    <scope>NUCLEOTIDE SEQUENCE [LARGE SCALE GENOMIC DNA]</scope>
    <source>
        <strain evidence="8">AGRC-2024</strain>
    </source>
</reference>
<evidence type="ECO:0000256" key="1">
    <source>
        <dbReference type="ARBA" id="ARBA00004370"/>
    </source>
</evidence>
<comment type="caution">
    <text evidence="8">The sequence shown here is derived from an EMBL/GenBank/DDBJ whole genome shotgun (WGS) entry which is preliminary data.</text>
</comment>
<dbReference type="PANTHER" id="PTHR24027:SF438">
    <property type="entry name" value="CADHERIN 23"/>
    <property type="match status" value="1"/>
</dbReference>
<organism evidence="8 9">
    <name type="scientific">Pagothenia borchgrevinki</name>
    <name type="common">Bald rockcod</name>
    <name type="synonym">Trematomus borchgrevinki</name>
    <dbReference type="NCBI Taxonomy" id="8213"/>
    <lineage>
        <taxon>Eukaryota</taxon>
        <taxon>Metazoa</taxon>
        <taxon>Chordata</taxon>
        <taxon>Craniata</taxon>
        <taxon>Vertebrata</taxon>
        <taxon>Euteleostomi</taxon>
        <taxon>Actinopterygii</taxon>
        <taxon>Neopterygii</taxon>
        <taxon>Teleostei</taxon>
        <taxon>Neoteleostei</taxon>
        <taxon>Acanthomorphata</taxon>
        <taxon>Eupercaria</taxon>
        <taxon>Perciformes</taxon>
        <taxon>Notothenioidei</taxon>
        <taxon>Nototheniidae</taxon>
        <taxon>Pagothenia</taxon>
    </lineage>
</organism>
<dbReference type="Proteomes" id="UP001619887">
    <property type="component" value="Unassembled WGS sequence"/>
</dbReference>
<evidence type="ECO:0000256" key="4">
    <source>
        <dbReference type="ARBA" id="ARBA00023136"/>
    </source>
</evidence>
<accession>A0ABD2H7D9</accession>
<dbReference type="InterPro" id="IPR015919">
    <property type="entry name" value="Cadherin-like_sf"/>
</dbReference>
<evidence type="ECO:0000256" key="3">
    <source>
        <dbReference type="ARBA" id="ARBA00022837"/>
    </source>
</evidence>
<feature type="domain" description="Cadherin" evidence="7">
    <location>
        <begin position="568"/>
        <end position="660"/>
    </location>
</feature>
<dbReference type="CDD" id="cd11304">
    <property type="entry name" value="Cadherin_repeat"/>
    <property type="match status" value="6"/>
</dbReference>
<keyword evidence="9" id="KW-1185">Reference proteome</keyword>
<evidence type="ECO:0000256" key="6">
    <source>
        <dbReference type="SAM" id="SignalP"/>
    </source>
</evidence>
<evidence type="ECO:0000313" key="9">
    <source>
        <dbReference type="Proteomes" id="UP001619887"/>
    </source>
</evidence>
<feature type="domain" description="Cadherin" evidence="7">
    <location>
        <begin position="359"/>
        <end position="457"/>
    </location>
</feature>
<feature type="domain" description="Cadherin" evidence="7">
    <location>
        <begin position="22"/>
        <end position="137"/>
    </location>
</feature>
<keyword evidence="4" id="KW-0472">Membrane</keyword>
<evidence type="ECO:0000313" key="8">
    <source>
        <dbReference type="EMBL" id="KAL3061880.1"/>
    </source>
</evidence>
<dbReference type="GO" id="GO:0007155">
    <property type="term" value="P:cell adhesion"/>
    <property type="evidence" value="ECO:0007669"/>
    <property type="project" value="UniProtKB-KW"/>
</dbReference>
<evidence type="ECO:0000256" key="5">
    <source>
        <dbReference type="PROSITE-ProRule" id="PRU00043"/>
    </source>
</evidence>
<dbReference type="PANTHER" id="PTHR24027">
    <property type="entry name" value="CADHERIN-23"/>
    <property type="match status" value="1"/>
</dbReference>
<proteinExistence type="predicted"/>
<dbReference type="GO" id="GO:0009653">
    <property type="term" value="P:anatomical structure morphogenesis"/>
    <property type="evidence" value="ECO:0007669"/>
    <property type="project" value="UniProtKB-ARBA"/>
</dbReference>
<dbReference type="FunFam" id="2.60.40.60:FF:000157">
    <property type="entry name" value="Neural-cadherin"/>
    <property type="match status" value="1"/>
</dbReference>
<dbReference type="Gene3D" id="2.60.40.60">
    <property type="entry name" value="Cadherins"/>
    <property type="match status" value="6"/>
</dbReference>
<dbReference type="PRINTS" id="PR00205">
    <property type="entry name" value="CADHERIN"/>
</dbReference>
<reference evidence="8 9" key="2">
    <citation type="journal article" date="2024" name="G3 (Bethesda)">
        <title>The genome of the cryopelagic Antarctic bald notothen, Trematomus borchgrevinki.</title>
        <authorList>
            <person name="Rayamajhi N."/>
            <person name="Rivera-Colon A.G."/>
            <person name="Minhas B.F."/>
            <person name="Cheng C.C."/>
            <person name="Catchen J.M."/>
        </authorList>
    </citation>
    <scope>NUCLEOTIDE SEQUENCE [LARGE SCALE GENOMIC DNA]</scope>
    <source>
        <strain evidence="8">AGRC-2024</strain>
    </source>
</reference>
<dbReference type="EMBL" id="JBIYXZ010002072">
    <property type="protein sequence ID" value="KAL3061880.1"/>
    <property type="molecule type" value="Genomic_DNA"/>
</dbReference>
<dbReference type="Pfam" id="PF00028">
    <property type="entry name" value="Cadherin"/>
    <property type="match status" value="3"/>
</dbReference>
<sequence>MIWGIFLCCLLKPAAGFQTQERLPFFHGHVFENSPTASKVNGLSIPVRRINAQKWCPVSGMHFKLYGNGSEDFRAFAHHKRGNILLKTSRVLDREARSEYLLSVGVCCQTCVSESVVSPVATVKVDVLDTNDHEPTFRSADTVHITLDDTTALRSVVYRLQAVDADSGNNAELTYMSVPNNGSFYVVPKTGEVLLVDSILGLPSKVKFYVFARDHGWPSLTSKGVLVTISPQRWATRPAELTGSGRGARWPRALLDPGTVVSLNVSEDASVGSVITSLSPSRFPSAAYELVFPESESSPVAVGRDSGDITISSMLDRETEPVLELTVKIQDKRGPDWYLNKVKLKITDVNDNVPEWNMKPYPYLAVVSPEAPAGTFVYQLQALDGDEGKSGEVEYFLSDGGDGCFAVDKQTGQVVTTGLVLQRDREYLLSVVALDGLGSRSPPAMLSVVAGARAPQFTNTSYAISIPENTPEGQPFLAVFAISFQNQPISYSLLINPSSLFSIKQDTGEISLTRTLDYESDQRRYLLMVRSSEEPGSLSTATEVQVLITDENDCVPEFLQSIYSVDGVPETVTTATSLLQVLATDCDSGLNAELTYYTLSPDFSISPHGTVFPAGRLDYERPNHLYEFVVMATDGGAEPHSGTATVRVRMANINDETPEFSQPV</sequence>
<dbReference type="SMART" id="SM00112">
    <property type="entry name" value="CA"/>
    <property type="match status" value="6"/>
</dbReference>
<feature type="signal peptide" evidence="6">
    <location>
        <begin position="1"/>
        <end position="16"/>
    </location>
</feature>
<dbReference type="InterPro" id="IPR039808">
    <property type="entry name" value="Cadherin"/>
</dbReference>
<dbReference type="SUPFAM" id="SSF49313">
    <property type="entry name" value="Cadherin-like"/>
    <property type="match status" value="6"/>
</dbReference>
<evidence type="ECO:0000259" key="7">
    <source>
        <dbReference type="PROSITE" id="PS50268"/>
    </source>
</evidence>
<gene>
    <name evidence="8" type="ORF">OYC64_009917</name>
</gene>
<protein>
    <recommendedName>
        <fullName evidence="7">Cadherin domain-containing protein</fullName>
    </recommendedName>
</protein>
<keyword evidence="2" id="KW-0677">Repeat</keyword>
<feature type="domain" description="Cadherin" evidence="7">
    <location>
        <begin position="458"/>
        <end position="558"/>
    </location>
</feature>
<dbReference type="FunFam" id="2.60.40.60:FF:000299">
    <property type="entry name" value="Predicted protein"/>
    <property type="match status" value="1"/>
</dbReference>
<dbReference type="GO" id="GO:0005886">
    <property type="term" value="C:plasma membrane"/>
    <property type="evidence" value="ECO:0007669"/>
    <property type="project" value="UniProtKB-SubCell"/>
</dbReference>
<dbReference type="InterPro" id="IPR020894">
    <property type="entry name" value="Cadherin_CS"/>
</dbReference>